<feature type="coiled-coil region" evidence="1">
    <location>
        <begin position="9"/>
        <end position="36"/>
    </location>
</feature>
<accession>A0A917EGF8</accession>
<protein>
    <submittedName>
        <fullName evidence="2">Uncharacterized protein</fullName>
    </submittedName>
</protein>
<dbReference type="Proteomes" id="UP000660801">
    <property type="component" value="Unassembled WGS sequence"/>
</dbReference>
<evidence type="ECO:0000313" key="3">
    <source>
        <dbReference type="Proteomes" id="UP000660801"/>
    </source>
</evidence>
<dbReference type="AlphaFoldDB" id="A0A917EGF8"/>
<dbReference type="RefSeq" id="WP_068991913.1">
    <property type="nucleotide sequence ID" value="NZ_BMJN01000043.1"/>
</dbReference>
<dbReference type="SUPFAM" id="SSF46955">
    <property type="entry name" value="Putative DNA-binding domain"/>
    <property type="match status" value="1"/>
</dbReference>
<keyword evidence="3" id="KW-1185">Reference proteome</keyword>
<keyword evidence="1" id="KW-0175">Coiled coil</keyword>
<organism evidence="2 3">
    <name type="scientific">Streptococcus himalayensis</name>
    <dbReference type="NCBI Taxonomy" id="1888195"/>
    <lineage>
        <taxon>Bacteria</taxon>
        <taxon>Bacillati</taxon>
        <taxon>Bacillota</taxon>
        <taxon>Bacilli</taxon>
        <taxon>Lactobacillales</taxon>
        <taxon>Streptococcaceae</taxon>
        <taxon>Streptococcus</taxon>
    </lineage>
</organism>
<reference evidence="2" key="1">
    <citation type="journal article" date="2014" name="Int. J. Syst. Evol. Microbiol.">
        <title>Complete genome sequence of Corynebacterium casei LMG S-19264T (=DSM 44701T), isolated from a smear-ripened cheese.</title>
        <authorList>
            <consortium name="US DOE Joint Genome Institute (JGI-PGF)"/>
            <person name="Walter F."/>
            <person name="Albersmeier A."/>
            <person name="Kalinowski J."/>
            <person name="Ruckert C."/>
        </authorList>
    </citation>
    <scope>NUCLEOTIDE SEQUENCE</scope>
    <source>
        <strain evidence="2">CGMCC 1.15533</strain>
    </source>
</reference>
<reference evidence="2" key="2">
    <citation type="submission" date="2020-09" db="EMBL/GenBank/DDBJ databases">
        <authorList>
            <person name="Sun Q."/>
            <person name="Zhou Y."/>
        </authorList>
    </citation>
    <scope>NUCLEOTIDE SEQUENCE</scope>
    <source>
        <strain evidence="2">CGMCC 1.15533</strain>
    </source>
</reference>
<dbReference type="OrthoDB" id="2224083at2"/>
<dbReference type="EMBL" id="BMJN01000043">
    <property type="protein sequence ID" value="GGE36888.1"/>
    <property type="molecule type" value="Genomic_DNA"/>
</dbReference>
<proteinExistence type="predicted"/>
<name>A0A917EGF8_9STRE</name>
<evidence type="ECO:0000256" key="1">
    <source>
        <dbReference type="SAM" id="Coils"/>
    </source>
</evidence>
<comment type="caution">
    <text evidence="2">The sequence shown here is derived from an EMBL/GenBank/DDBJ whole genome shotgun (WGS) entry which is preliminary data.</text>
</comment>
<evidence type="ECO:0000313" key="2">
    <source>
        <dbReference type="EMBL" id="GGE36888.1"/>
    </source>
</evidence>
<gene>
    <name evidence="2" type="ORF">GCM10011510_17830</name>
</gene>
<dbReference type="InterPro" id="IPR009061">
    <property type="entry name" value="DNA-bd_dom_put_sf"/>
</dbReference>
<sequence length="88" mass="10009">MGAFSTEFEQALLDRVDALAEKKLDLERQLQNQTGLISAKELKKELDITGSTLNNWIKAGLKVYQSPFESSKKQFFRASDVIQFLSVR</sequence>